<protein>
    <submittedName>
        <fullName evidence="1">Uncharacterized protein</fullName>
    </submittedName>
</protein>
<keyword evidence="2" id="KW-1185">Reference proteome</keyword>
<accession>A0A940XCV9</accession>
<dbReference type="Proteomes" id="UP000675047">
    <property type="component" value="Unassembled WGS sequence"/>
</dbReference>
<reference evidence="1 2" key="1">
    <citation type="submission" date="2021-03" db="EMBL/GenBank/DDBJ databases">
        <title>Flavobacterium Flabelliformis Sp. Nov. And Flavobacterium Geliluteum Sp. Nov., Two Novel Multidrug Resistant Psychrophilic Species Isolated From Antarctica.</title>
        <authorList>
            <person name="Kralova S."/>
            <person name="Busse H.J."/>
            <person name="Bezdicek M."/>
            <person name="Nykrynova M."/>
            <person name="Kroupova E."/>
            <person name="Krsek D."/>
            <person name="Sedlacek I."/>
        </authorList>
    </citation>
    <scope>NUCLEOTIDE SEQUENCE [LARGE SCALE GENOMIC DNA]</scope>
    <source>
        <strain evidence="1 2">P7388</strain>
    </source>
</reference>
<organism evidence="1 2">
    <name type="scientific">Flavobacterium geliluteum</name>
    <dbReference type="NCBI Taxonomy" id="2816120"/>
    <lineage>
        <taxon>Bacteria</taxon>
        <taxon>Pseudomonadati</taxon>
        <taxon>Bacteroidota</taxon>
        <taxon>Flavobacteriia</taxon>
        <taxon>Flavobacteriales</taxon>
        <taxon>Flavobacteriaceae</taxon>
        <taxon>Flavobacterium</taxon>
    </lineage>
</organism>
<dbReference type="EMBL" id="JAGFBV010000006">
    <property type="protein sequence ID" value="MBP4137450.1"/>
    <property type="molecule type" value="Genomic_DNA"/>
</dbReference>
<evidence type="ECO:0000313" key="2">
    <source>
        <dbReference type="Proteomes" id="UP000675047"/>
    </source>
</evidence>
<dbReference type="AlphaFoldDB" id="A0A940XCV9"/>
<dbReference type="RefSeq" id="WP_210665489.1">
    <property type="nucleotide sequence ID" value="NZ_JAGFBV010000006.1"/>
</dbReference>
<gene>
    <name evidence="1" type="ORF">J3495_05075</name>
</gene>
<proteinExistence type="predicted"/>
<sequence length="153" mass="18505">MKTVEIINQLLIPNKESEEKIENLLKDAYIGIQELRRMSLNRNLTLEYIEKVERLFEENQFNTEELYLPRYLQKYAQCLSSFWDSYSYNNGWQQSKGKFHLFKSLKENDLVLNIHHSESDCANILRKMEDHWMAANQVYTKYQIDLINKNYIR</sequence>
<name>A0A940XCV9_9FLAO</name>
<comment type="caution">
    <text evidence="1">The sequence shown here is derived from an EMBL/GenBank/DDBJ whole genome shotgun (WGS) entry which is preliminary data.</text>
</comment>
<evidence type="ECO:0000313" key="1">
    <source>
        <dbReference type="EMBL" id="MBP4137450.1"/>
    </source>
</evidence>